<sequence>MNKLTSVVYAGGTDIGKVRKQNEDSILMFEYAHSNVFLFLVADGVGGHKGGALASKLTVDSIKSSVEKAVLQAHSGGGYGSDWLTLTLTHAVAEANTQLILEQKKQQEFNDMATTIVAMLVHDNEIVVSHLGDSRCYKIAEKKLIQITEDHTELQKLLNQGKIDRQAFEAMPMHNIISQAVGLLSEPDISTIKLNANTKDSYLLCSDGLTDSISNAQIQHILEKNSNLENVVDELITCANDNGGADNISVILVKFETE</sequence>
<dbReference type="PROSITE" id="PS51746">
    <property type="entry name" value="PPM_2"/>
    <property type="match status" value="1"/>
</dbReference>
<name>A0A3B0XF65_9ZZZZ</name>
<evidence type="ECO:0000259" key="1">
    <source>
        <dbReference type="PROSITE" id="PS51746"/>
    </source>
</evidence>
<proteinExistence type="predicted"/>
<dbReference type="AlphaFoldDB" id="A0A3B0XF65"/>
<dbReference type="SMART" id="SM00331">
    <property type="entry name" value="PP2C_SIG"/>
    <property type="match status" value="1"/>
</dbReference>
<dbReference type="EMBL" id="UOFH01000205">
    <property type="protein sequence ID" value="VAW62072.1"/>
    <property type="molecule type" value="Genomic_DNA"/>
</dbReference>
<dbReference type="NCBIfam" id="NF033484">
    <property type="entry name" value="Stp1_PP2C_phos"/>
    <property type="match status" value="1"/>
</dbReference>
<dbReference type="Gene3D" id="3.60.40.10">
    <property type="entry name" value="PPM-type phosphatase domain"/>
    <property type="match status" value="1"/>
</dbReference>
<protein>
    <submittedName>
        <fullName evidence="2">Protein serine/threonine phosphatase PrpC, regulation of stationary phase</fullName>
    </submittedName>
</protein>
<accession>A0A3B0XF65</accession>
<dbReference type="PANTHER" id="PTHR47992">
    <property type="entry name" value="PROTEIN PHOSPHATASE"/>
    <property type="match status" value="1"/>
</dbReference>
<dbReference type="Pfam" id="PF13672">
    <property type="entry name" value="PP2C_2"/>
    <property type="match status" value="1"/>
</dbReference>
<evidence type="ECO:0000313" key="2">
    <source>
        <dbReference type="EMBL" id="VAW62072.1"/>
    </source>
</evidence>
<dbReference type="GO" id="GO:0004722">
    <property type="term" value="F:protein serine/threonine phosphatase activity"/>
    <property type="evidence" value="ECO:0007669"/>
    <property type="project" value="InterPro"/>
</dbReference>
<reference evidence="2" key="1">
    <citation type="submission" date="2018-06" db="EMBL/GenBank/DDBJ databases">
        <authorList>
            <person name="Zhirakovskaya E."/>
        </authorList>
    </citation>
    <scope>NUCLEOTIDE SEQUENCE</scope>
</reference>
<dbReference type="InterPro" id="IPR036457">
    <property type="entry name" value="PPM-type-like_dom_sf"/>
</dbReference>
<dbReference type="CDD" id="cd00143">
    <property type="entry name" value="PP2Cc"/>
    <property type="match status" value="1"/>
</dbReference>
<organism evidence="2">
    <name type="scientific">hydrothermal vent metagenome</name>
    <dbReference type="NCBI Taxonomy" id="652676"/>
    <lineage>
        <taxon>unclassified sequences</taxon>
        <taxon>metagenomes</taxon>
        <taxon>ecological metagenomes</taxon>
    </lineage>
</organism>
<dbReference type="SMART" id="SM00332">
    <property type="entry name" value="PP2Cc"/>
    <property type="match status" value="1"/>
</dbReference>
<dbReference type="InterPro" id="IPR015655">
    <property type="entry name" value="PP2C"/>
</dbReference>
<dbReference type="InterPro" id="IPR001932">
    <property type="entry name" value="PPM-type_phosphatase-like_dom"/>
</dbReference>
<dbReference type="SUPFAM" id="SSF81606">
    <property type="entry name" value="PP2C-like"/>
    <property type="match status" value="1"/>
</dbReference>
<feature type="domain" description="PPM-type phosphatase" evidence="1">
    <location>
        <begin position="8"/>
        <end position="255"/>
    </location>
</feature>
<gene>
    <name evidence="2" type="ORF">MNBD_GAMMA08-1779</name>
</gene>